<reference evidence="2 3" key="1">
    <citation type="submission" date="2020-08" db="EMBL/GenBank/DDBJ databases">
        <title>Genomic Encyclopedia of Type Strains, Phase IV (KMG-IV): sequencing the most valuable type-strain genomes for metagenomic binning, comparative biology and taxonomic classification.</title>
        <authorList>
            <person name="Goeker M."/>
        </authorList>
    </citation>
    <scope>NUCLEOTIDE SEQUENCE [LARGE SCALE GENOMIC DNA]</scope>
    <source>
        <strain evidence="2 3">DSM 23562</strain>
    </source>
</reference>
<accession>A0A7W9W5U8</accession>
<gene>
    <name evidence="2" type="ORF">HNQ39_001067</name>
</gene>
<evidence type="ECO:0000256" key="1">
    <source>
        <dbReference type="SAM" id="Phobius"/>
    </source>
</evidence>
<evidence type="ECO:0000313" key="2">
    <source>
        <dbReference type="EMBL" id="MBB6049305.1"/>
    </source>
</evidence>
<organism evidence="2 3">
    <name type="scientific">Armatimonas rosea</name>
    <dbReference type="NCBI Taxonomy" id="685828"/>
    <lineage>
        <taxon>Bacteria</taxon>
        <taxon>Bacillati</taxon>
        <taxon>Armatimonadota</taxon>
        <taxon>Armatimonadia</taxon>
        <taxon>Armatimonadales</taxon>
        <taxon>Armatimonadaceae</taxon>
        <taxon>Armatimonas</taxon>
    </lineage>
</organism>
<protein>
    <recommendedName>
        <fullName evidence="4">PH domain-containing protein</fullName>
    </recommendedName>
</protein>
<proteinExistence type="predicted"/>
<dbReference type="RefSeq" id="WP_184192916.1">
    <property type="nucleotide sequence ID" value="NZ_JACHGW010000001.1"/>
</dbReference>
<keyword evidence="1" id="KW-1133">Transmembrane helix</keyword>
<keyword evidence="1" id="KW-0812">Transmembrane</keyword>
<keyword evidence="3" id="KW-1185">Reference proteome</keyword>
<feature type="transmembrane region" description="Helical" evidence="1">
    <location>
        <begin position="28"/>
        <end position="48"/>
    </location>
</feature>
<dbReference type="AlphaFoldDB" id="A0A7W9W5U8"/>
<keyword evidence="1" id="KW-0472">Membrane</keyword>
<name>A0A7W9W5U8_ARMRO</name>
<dbReference type="Proteomes" id="UP000520814">
    <property type="component" value="Unassembled WGS sequence"/>
</dbReference>
<evidence type="ECO:0000313" key="3">
    <source>
        <dbReference type="Proteomes" id="UP000520814"/>
    </source>
</evidence>
<comment type="caution">
    <text evidence="2">The sequence shown here is derived from an EMBL/GenBank/DDBJ whole genome shotgun (WGS) entry which is preliminary data.</text>
</comment>
<dbReference type="EMBL" id="JACHGW010000001">
    <property type="protein sequence ID" value="MBB6049305.1"/>
    <property type="molecule type" value="Genomic_DNA"/>
</dbReference>
<feature type="transmembrane region" description="Helical" evidence="1">
    <location>
        <begin position="60"/>
        <end position="78"/>
    </location>
</feature>
<evidence type="ECO:0008006" key="4">
    <source>
        <dbReference type="Google" id="ProtNLM"/>
    </source>
</evidence>
<sequence length="168" mass="18616">MRKQTDTQKQTERASQVFYTAPATVARVLCLLLFLLMAAVYASMFFLMPATEALALLPPLFPLFAWGILGEVALAFLVSRLSPIHIDSSGITLTTVWGAKQILRWDEIQSATPGKCLFVSYLKVSPSPESRRTPLIIPMTVTRPSAFADSIRHHAPQGNPVQRFLDSK</sequence>